<name>A0A517ZD41_9PLAN</name>
<dbReference type="InterPro" id="IPR045584">
    <property type="entry name" value="Pilin-like"/>
</dbReference>
<dbReference type="PANTHER" id="PTHR30093">
    <property type="entry name" value="GENERAL SECRETION PATHWAY PROTEIN G"/>
    <property type="match status" value="1"/>
</dbReference>
<dbReference type="RefSeq" id="WP_145371608.1">
    <property type="nucleotide sequence ID" value="NZ_CP036275.1"/>
</dbReference>
<dbReference type="InterPro" id="IPR011453">
    <property type="entry name" value="DUF1559"/>
</dbReference>
<dbReference type="AlphaFoldDB" id="A0A517ZD41"/>
<dbReference type="Gene3D" id="3.30.700.10">
    <property type="entry name" value="Glycoprotein, Type 4 Pilin"/>
    <property type="match status" value="1"/>
</dbReference>
<protein>
    <submittedName>
        <fullName evidence="2">Putative major pilin subunit</fullName>
    </submittedName>
</protein>
<sequence length="350" mass="37172">MRSLNAHSARHRGFTLIELLVVIAIIAILIALLLPAVQQAREAARRTQCKNNLKQIGVAFHNYHDTHSRFPQPAMIGLTVSSGLNITSGASWQTMLLPFFDQAPIYNQYDTNQSPYSATNQLVTPTILNGFLCPSSPGVSLVEYTIPAGTVLGSGFPPTAAELTMRGGACDYGTLDGVRGDFSSVAQSGQNFGGSRSGWGSWSLRILDVPSMSQGGTGGALRDFTDGSSNTILVAEQASRNSLYRLRTLVPTSDPEAAVQQMTGSGAWADVFQGDTWVEGRLYDGTPGSDGGPCAVNCSNFRTAGLYSWHPGGAQIVLGDGSVRFISQNIAAWTLFSLITARGGEVVGEF</sequence>
<evidence type="ECO:0000259" key="1">
    <source>
        <dbReference type="Pfam" id="PF07596"/>
    </source>
</evidence>
<organism evidence="2 3">
    <name type="scientific">Maioricimonas rarisocia</name>
    <dbReference type="NCBI Taxonomy" id="2528026"/>
    <lineage>
        <taxon>Bacteria</taxon>
        <taxon>Pseudomonadati</taxon>
        <taxon>Planctomycetota</taxon>
        <taxon>Planctomycetia</taxon>
        <taxon>Planctomycetales</taxon>
        <taxon>Planctomycetaceae</taxon>
        <taxon>Maioricimonas</taxon>
    </lineage>
</organism>
<dbReference type="Proteomes" id="UP000320496">
    <property type="component" value="Chromosome"/>
</dbReference>
<dbReference type="SUPFAM" id="SSF54523">
    <property type="entry name" value="Pili subunits"/>
    <property type="match status" value="1"/>
</dbReference>
<keyword evidence="3" id="KW-1185">Reference proteome</keyword>
<reference evidence="2 3" key="1">
    <citation type="submission" date="2019-02" db="EMBL/GenBank/DDBJ databases">
        <title>Deep-cultivation of Planctomycetes and their phenomic and genomic characterization uncovers novel biology.</title>
        <authorList>
            <person name="Wiegand S."/>
            <person name="Jogler M."/>
            <person name="Boedeker C."/>
            <person name="Pinto D."/>
            <person name="Vollmers J."/>
            <person name="Rivas-Marin E."/>
            <person name="Kohn T."/>
            <person name="Peeters S.H."/>
            <person name="Heuer A."/>
            <person name="Rast P."/>
            <person name="Oberbeckmann S."/>
            <person name="Bunk B."/>
            <person name="Jeske O."/>
            <person name="Meyerdierks A."/>
            <person name="Storesund J.E."/>
            <person name="Kallscheuer N."/>
            <person name="Luecker S."/>
            <person name="Lage O.M."/>
            <person name="Pohl T."/>
            <person name="Merkel B.J."/>
            <person name="Hornburger P."/>
            <person name="Mueller R.-W."/>
            <person name="Bruemmer F."/>
            <person name="Labrenz M."/>
            <person name="Spormann A.M."/>
            <person name="Op den Camp H."/>
            <person name="Overmann J."/>
            <person name="Amann R."/>
            <person name="Jetten M.S.M."/>
            <person name="Mascher T."/>
            <person name="Medema M.H."/>
            <person name="Devos D.P."/>
            <person name="Kaster A.-K."/>
            <person name="Ovreas L."/>
            <person name="Rohde M."/>
            <person name="Galperin M.Y."/>
            <person name="Jogler C."/>
        </authorList>
    </citation>
    <scope>NUCLEOTIDE SEQUENCE [LARGE SCALE GENOMIC DNA]</scope>
    <source>
        <strain evidence="2 3">Mal4</strain>
    </source>
</reference>
<gene>
    <name evidence="2" type="ORF">Mal4_47160</name>
</gene>
<dbReference type="InterPro" id="IPR012902">
    <property type="entry name" value="N_methyl_site"/>
</dbReference>
<dbReference type="NCBIfam" id="TIGR04294">
    <property type="entry name" value="pre_pil_HX9DG"/>
    <property type="match status" value="1"/>
</dbReference>
<evidence type="ECO:0000313" key="3">
    <source>
        <dbReference type="Proteomes" id="UP000320496"/>
    </source>
</evidence>
<dbReference type="InterPro" id="IPR027558">
    <property type="entry name" value="Pre_pil_HX9DG_C"/>
</dbReference>
<dbReference type="KEGG" id="mri:Mal4_47160"/>
<proteinExistence type="predicted"/>
<dbReference type="NCBIfam" id="TIGR02532">
    <property type="entry name" value="IV_pilin_GFxxxE"/>
    <property type="match status" value="1"/>
</dbReference>
<evidence type="ECO:0000313" key="2">
    <source>
        <dbReference type="EMBL" id="QDU40360.1"/>
    </source>
</evidence>
<dbReference type="Pfam" id="PF07963">
    <property type="entry name" value="N_methyl"/>
    <property type="match status" value="1"/>
</dbReference>
<feature type="domain" description="DUF1559" evidence="1">
    <location>
        <begin position="38"/>
        <end position="331"/>
    </location>
</feature>
<dbReference type="Pfam" id="PF07596">
    <property type="entry name" value="SBP_bac_10"/>
    <property type="match status" value="1"/>
</dbReference>
<accession>A0A517ZD41</accession>
<dbReference type="EMBL" id="CP036275">
    <property type="protein sequence ID" value="QDU40360.1"/>
    <property type="molecule type" value="Genomic_DNA"/>
</dbReference>
<dbReference type="PROSITE" id="PS00409">
    <property type="entry name" value="PROKAR_NTER_METHYL"/>
    <property type="match status" value="1"/>
</dbReference>
<dbReference type="OrthoDB" id="254869at2"/>
<dbReference type="PANTHER" id="PTHR30093:SF2">
    <property type="entry name" value="TYPE II SECRETION SYSTEM PROTEIN H"/>
    <property type="match status" value="1"/>
</dbReference>